<comment type="caution">
    <text evidence="1">The sequence shown here is derived from an EMBL/GenBank/DDBJ whole genome shotgun (WGS) entry which is preliminary data.</text>
</comment>
<evidence type="ECO:0000313" key="2">
    <source>
        <dbReference type="Proteomes" id="UP000266005"/>
    </source>
</evidence>
<proteinExistence type="predicted"/>
<dbReference type="Pfam" id="PF16156">
    <property type="entry name" value="DUF4864"/>
    <property type="match status" value="1"/>
</dbReference>
<dbReference type="EMBL" id="QWGE01000003">
    <property type="protein sequence ID" value="RIJ37345.1"/>
    <property type="molecule type" value="Genomic_DNA"/>
</dbReference>
<dbReference type="AlphaFoldDB" id="A0A399S6Z6"/>
<reference evidence="2" key="1">
    <citation type="submission" date="2018-08" db="EMBL/GenBank/DDBJ databases">
        <title>Mucilaginibacter sp. MYSH2.</title>
        <authorList>
            <person name="Seo T."/>
        </authorList>
    </citation>
    <scope>NUCLEOTIDE SEQUENCE [LARGE SCALE GENOMIC DNA]</scope>
    <source>
        <strain evidence="2">KIRAN</strain>
    </source>
</reference>
<dbReference type="InterPro" id="IPR032347">
    <property type="entry name" value="DUF4864"/>
</dbReference>
<dbReference type="PANTHER" id="PTHR35716">
    <property type="entry name" value="OS05G0574700 PROTEIN-RELATED"/>
    <property type="match status" value="1"/>
</dbReference>
<gene>
    <name evidence="1" type="ORF">D1627_09410</name>
</gene>
<dbReference type="Proteomes" id="UP000266005">
    <property type="component" value="Unassembled WGS sequence"/>
</dbReference>
<keyword evidence="2" id="KW-1185">Reference proteome</keyword>
<dbReference type="OrthoDB" id="850536at2"/>
<accession>A0A399S6Z6</accession>
<protein>
    <submittedName>
        <fullName evidence="1">DUF4864 domain-containing protein</fullName>
    </submittedName>
</protein>
<evidence type="ECO:0000313" key="1">
    <source>
        <dbReference type="EMBL" id="RIJ37345.1"/>
    </source>
</evidence>
<dbReference type="RefSeq" id="WP_119432001.1">
    <property type="nucleotide sequence ID" value="NZ_QWGE01000003.1"/>
</dbReference>
<name>A0A399S6Z6_9BACT</name>
<sequence>MQKRDKVFDRVMLVIGILLLGLFWAQFPAAPALSDQNFATYTSDSSEISHTSKWTYLKPDKALSPREVVRIQLKALQQNDRSDSGVITVFNFSSPTNRMHLGPLDHFRMMVRDPAYRPILNFKSYTPGQMVVSGKNAYQLILIETPSGQQEAYMFILTKQIKGTYKDCWMTEGVARMEQARQTSQI</sequence>
<organism evidence="1 2">
    <name type="scientific">Pontibacter oryzae</name>
    <dbReference type="NCBI Taxonomy" id="2304593"/>
    <lineage>
        <taxon>Bacteria</taxon>
        <taxon>Pseudomonadati</taxon>
        <taxon>Bacteroidota</taxon>
        <taxon>Cytophagia</taxon>
        <taxon>Cytophagales</taxon>
        <taxon>Hymenobacteraceae</taxon>
        <taxon>Pontibacter</taxon>
    </lineage>
</organism>